<keyword evidence="9 23" id="KW-0175">Coiled coil</keyword>
<dbReference type="InterPro" id="IPR008211">
    <property type="entry name" value="Laminin_N"/>
</dbReference>
<feature type="domain" description="Laminin EGF-like" evidence="25">
    <location>
        <begin position="454"/>
        <end position="505"/>
    </location>
</feature>
<feature type="disulfide bond" evidence="22">
    <location>
        <begin position="816"/>
        <end position="833"/>
    </location>
</feature>
<evidence type="ECO:0000256" key="7">
    <source>
        <dbReference type="ARBA" id="ARBA00022869"/>
    </source>
</evidence>
<reference evidence="28" key="2">
    <citation type="submission" date="2025-08" db="UniProtKB">
        <authorList>
            <consortium name="Ensembl"/>
        </authorList>
    </citation>
    <scope>IDENTIFICATION</scope>
</reference>
<dbReference type="Gene3D" id="2.10.25.10">
    <property type="entry name" value="Laminin"/>
    <property type="match status" value="11"/>
</dbReference>
<feature type="disulfide bond" evidence="22">
    <location>
        <begin position="1172"/>
        <end position="1184"/>
    </location>
</feature>
<dbReference type="SMART" id="SM00136">
    <property type="entry name" value="LamNT"/>
    <property type="match status" value="1"/>
</dbReference>
<dbReference type="GO" id="GO:0043259">
    <property type="term" value="C:laminin-10 complex"/>
    <property type="evidence" value="ECO:0007669"/>
    <property type="project" value="UniProtKB-ARBA"/>
</dbReference>
<evidence type="ECO:0000256" key="18">
    <source>
        <dbReference type="ARBA" id="ARBA00076958"/>
    </source>
</evidence>
<evidence type="ECO:0000256" key="21">
    <source>
        <dbReference type="ARBA" id="ARBA00083813"/>
    </source>
</evidence>
<dbReference type="STRING" id="7918.ENSLOCP00000019588"/>
<dbReference type="SMART" id="SM00180">
    <property type="entry name" value="EGF_Lam"/>
    <property type="match status" value="13"/>
</dbReference>
<dbReference type="InterPro" id="IPR056860">
    <property type="entry name" value="LAMB4_dom"/>
</dbReference>
<feature type="coiled-coil region" evidence="23">
    <location>
        <begin position="1566"/>
        <end position="1603"/>
    </location>
</feature>
<dbReference type="FunFam" id="2.10.25.10:FF:000135">
    <property type="entry name" value="Laminin subunit beta 4"/>
    <property type="match status" value="2"/>
</dbReference>
<dbReference type="GO" id="GO:0005737">
    <property type="term" value="C:cytoplasm"/>
    <property type="evidence" value="ECO:0007669"/>
    <property type="project" value="UniProtKB-ARBA"/>
</dbReference>
<sequence>MAEVQLLMIFLLVATVHTQEECSVSSCHPPLGDLMIGRNAQLSASSTCGLSGPQKYCIIGYLEDEQKCFTCDSRYPYNRYNNPNSHQIENIITTFEPDRKLKWWQSESGVEHVSIQLNLEALFQFSHLVLTFKTFRPAAMLVERSKDNGRTWKVFRYFAQDCKASFPSVPEGPSDNLEDVICDSRYSGTEPSTDGEVVLKALDPNFEIDDPYAPHIQELITLTNLRINFTRLLTLGDNLLGRRKRNPQDKYYYALYEMVVRGSCFCNGHASQCILVDNTRGDVFREQGMVHGRCVCQHNTDGLNCERCRDFYNDAPWRPAEELNTHTCTKCNCNGHSKKCHFDMALYLSSGGVSGGVCDDCQNNRAGPNCEQCKPFYYQDPQQPLTDPHGCIPCDCDPEGTVNGGLCEARTDTILGTVAGRCKCKENVEGLRCDRCKSGYFGINRDNPKGCQFCRCNRLGSVLIPSPCDQVTGECFCQRFTTGPLCDECLPGYWGLGNSVHICTPCDCDIGGAYNNLCSSVDGQCQCLPHIIGHRCNEPAAGYFFAPLDYYLYEAEHAAPMTGGPSPLVKPTALPKCEHYFHQRGYDFKYKNGKFVLTRINKQNVWERRQEQQNTISLDPGSPLQLVFRERVAGRPVTWTGPGFVRVQDGAGLRFNVTKVPFSMQYFVVIHFEPESTDDWTANMKVSVISSPVDGRCPEEQTQTKTVTLSGLARIAIWDMPICLDLDGSYQIDITFKTQSNANSQSSFILIDSVGLIPQIESLQNFCSQIDIDEYRRYQCIEIASEVGSQMLPNVCERLIASMSARIHNGAVSCRCNAEGSESPSCSKFGGQCQCKPNVIGRCCDTCAPATFGFGPYGCTACACDPQGSVSEMCDQVNGQCLCRTDVSGRQCNQCQPGYFGFPKCRPCQCNGMAELCDPITGTCLNCKGFSTGQNCERCLDGYYGDPVLKEPCEPCMCPDAKGSGRYFANSCSKDQNAIQVVCNCIEGYAGSHCDRCPSGFYGNLTQPGSQCLECPCNNNIDLRDENACDKITGQCLRCLYNTVGHNCESCRPGFYGSALSQDCKECSCDELGTDSARCVVNGVCICEQSSGQCPCLPHVIGTNCDQCDVGYWNLENGRGCQPCDCNSANSLSNQCNQNTGQCPCRPDYGGRKCDECGENFFGDPELQCISCDCSVEGTEKPVCDKFTGECNCRPGVIGAFCDKCAHGYDAEFPACTPCHPCFLLWDKNITGIRNTFQRLNSSVSHCSDSNITIYDNQLQDMESKLQELQEFLNTSVASSDEIENLEHFCEKINKEKDEIDPNTIFMDWTSLLNSDIDTIRYDFNRLFEDLKDKVKALPNFDTKVLLRAYDVTRKHHTDFMFAEQKKKQATTLIDESQNTREKADSLLDKTCLQNDWESLEKKVKALTVANLNEKICGSPGDAECSKARCGGALCVSFFGYRKCGGPDCSGSLPLSQNATKTSKQVEESINYLLNQLQYSQKEINDALQKTKETKEKAVDLMKRIESTRTKFHKEKEDTITLIKKVKEFLTDDRVEPDDIDKVATIVLSFKLPSSPKNLEDMIKKIQSILINCTEVEVELKNLNEQLQKANTLVEEGKNAEAKAKSVDFRKVKKALENANKIQDRVEKTLASTKPSTKAINDKIAEAEEKINDTENAFDFARVQILLEEIEALKNKTAMNRLQAKEAKAAAETAFNKATDGERQLDVVFDELNKLKEKAEDQEASNEANEKIEKLKMDAENLAKTVEEKIKLLTDLENRIQDLNKKKEDKANEIANLEEVIQAIRKELLDRGRGYNTC</sequence>
<dbReference type="SMART" id="SM01411">
    <property type="entry name" value="Ephrin_rec_like"/>
    <property type="match status" value="3"/>
</dbReference>
<dbReference type="Pfam" id="PF24973">
    <property type="entry name" value="EGF_LMN_ATRN"/>
    <property type="match status" value="2"/>
</dbReference>
<keyword evidence="10 22" id="KW-1015">Disulfide bond</keyword>
<feature type="chain" id="PRO_5004867579" description="Laminin subunit beta-1" evidence="24">
    <location>
        <begin position="19"/>
        <end position="1798"/>
    </location>
</feature>
<evidence type="ECO:0000256" key="15">
    <source>
        <dbReference type="ARBA" id="ARBA00075282"/>
    </source>
</evidence>
<evidence type="ECO:0000256" key="5">
    <source>
        <dbReference type="ARBA" id="ARBA00022729"/>
    </source>
</evidence>
<name>W5NG29_LEPOC</name>
<evidence type="ECO:0000256" key="10">
    <source>
        <dbReference type="ARBA" id="ARBA00023157"/>
    </source>
</evidence>
<dbReference type="Pfam" id="PF00053">
    <property type="entry name" value="EGF_laminin"/>
    <property type="match status" value="11"/>
</dbReference>
<dbReference type="InParanoid" id="W5NG29"/>
<dbReference type="FunCoup" id="W5NG29">
    <property type="interactions" value="137"/>
</dbReference>
<evidence type="ECO:0000256" key="22">
    <source>
        <dbReference type="PROSITE-ProRule" id="PRU00460"/>
    </source>
</evidence>
<dbReference type="PROSITE" id="PS51116">
    <property type="entry name" value="LAMININ_IVB"/>
    <property type="match status" value="1"/>
</dbReference>
<keyword evidence="29" id="KW-1185">Reference proteome</keyword>
<dbReference type="FunFam" id="2.10.25.10:FF:000084">
    <property type="entry name" value="Laminin subunit alpha 3"/>
    <property type="match status" value="1"/>
</dbReference>
<dbReference type="OrthoDB" id="5985440at2759"/>
<dbReference type="Gene3D" id="1.10.287.1490">
    <property type="match status" value="1"/>
</dbReference>
<dbReference type="SUPFAM" id="SSF57196">
    <property type="entry name" value="EGF/Laminin"/>
    <property type="match status" value="13"/>
</dbReference>
<comment type="subunit">
    <text evidence="13">Laminin is a complex glycoprotein, consisting of three different polypeptide chains (alpha, beta, gamma), which are bound to each other by disulfide bonds into a cross-shaped molecule comprising one long and three short arms with globules at each end. Beta-1 is a subunit of laminin-1 (laminin-111 or EHS laminin), laminin-2 (laminin-211 or merosin), laminin-6 (laminin-311 or K-laminin), laminin-8 (laminin-411), laminin-10 (laminin-511) and laminin-12 (laminin-213). Interacts with ITGB1.</text>
</comment>
<dbReference type="FunFam" id="2.170.300.10:FF:000001">
    <property type="entry name" value="Laminin subunit beta-1"/>
    <property type="match status" value="1"/>
</dbReference>
<evidence type="ECO:0000259" key="25">
    <source>
        <dbReference type="PROSITE" id="PS50027"/>
    </source>
</evidence>
<dbReference type="Pfam" id="PF23219">
    <property type="entry name" value="LAMB1"/>
    <property type="match status" value="1"/>
</dbReference>
<dbReference type="Gene3D" id="2.170.300.10">
    <property type="entry name" value="Tie2 ligand-binding domain superfamily"/>
    <property type="match status" value="1"/>
</dbReference>
<keyword evidence="5 24" id="KW-0732">Signal</keyword>
<keyword evidence="6" id="KW-0677">Repeat</keyword>
<evidence type="ECO:0000256" key="3">
    <source>
        <dbReference type="ARBA" id="ARBA00022530"/>
    </source>
</evidence>
<keyword evidence="12 22" id="KW-0424">Laminin EGF-like domain</keyword>
<dbReference type="GO" id="GO:0034446">
    <property type="term" value="P:substrate adhesion-dependent cell spreading"/>
    <property type="evidence" value="ECO:0000318"/>
    <property type="project" value="GO_Central"/>
</dbReference>
<evidence type="ECO:0000256" key="8">
    <source>
        <dbReference type="ARBA" id="ARBA00022889"/>
    </source>
</evidence>
<evidence type="ECO:0000256" key="20">
    <source>
        <dbReference type="ARBA" id="ARBA00083431"/>
    </source>
</evidence>
<dbReference type="Pfam" id="PF21199">
    <property type="entry name" value="LAMININ_IV_B"/>
    <property type="match status" value="1"/>
</dbReference>
<feature type="domain" description="Laminin EGF-like" evidence="25">
    <location>
        <begin position="1067"/>
        <end position="1123"/>
    </location>
</feature>
<protein>
    <recommendedName>
        <fullName evidence="14">Laminin subunit beta-1</fullName>
    </recommendedName>
    <alternativeName>
        <fullName evidence="17">Laminin B1 chain</fullName>
    </alternativeName>
    <alternativeName>
        <fullName evidence="15">Laminin-1 subunit beta</fullName>
    </alternativeName>
    <alternativeName>
        <fullName evidence="19">Laminin-10 subunit beta</fullName>
    </alternativeName>
    <alternativeName>
        <fullName evidence="16">Laminin-12 subunit beta</fullName>
    </alternativeName>
    <alternativeName>
        <fullName evidence="20">Laminin-2 subunit beta</fullName>
    </alternativeName>
    <alternativeName>
        <fullName evidence="18">Laminin-6 subunit beta</fullName>
    </alternativeName>
    <alternativeName>
        <fullName evidence="21">Laminin-8 subunit beta</fullName>
    </alternativeName>
</protein>
<feature type="domain" description="Laminin N-terminal" evidence="27">
    <location>
        <begin position="23"/>
        <end position="263"/>
    </location>
</feature>
<keyword evidence="8" id="KW-0130">Cell adhesion</keyword>
<dbReference type="FunFam" id="2.10.25.10:FF:000083">
    <property type="entry name" value="Laminin subunit alpha"/>
    <property type="match status" value="1"/>
</dbReference>
<feature type="disulfide bond" evidence="22">
    <location>
        <begin position="814"/>
        <end position="826"/>
    </location>
</feature>
<feature type="disulfide bond" evidence="22">
    <location>
        <begin position="835"/>
        <end position="844"/>
    </location>
</feature>
<dbReference type="PANTHER" id="PTHR10574">
    <property type="entry name" value="NETRIN/LAMININ-RELATED"/>
    <property type="match status" value="1"/>
</dbReference>
<feature type="domain" description="Laminin EGF-like" evidence="25">
    <location>
        <begin position="394"/>
        <end position="453"/>
    </location>
</feature>
<feature type="domain" description="Laminin EGF-like" evidence="25">
    <location>
        <begin position="1015"/>
        <end position="1066"/>
    </location>
</feature>
<evidence type="ECO:0000256" key="9">
    <source>
        <dbReference type="ARBA" id="ARBA00023054"/>
    </source>
</evidence>
<keyword evidence="11" id="KW-0325">Glycoprotein</keyword>
<feature type="coiled-coil region" evidence="23">
    <location>
        <begin position="1637"/>
        <end position="1664"/>
    </location>
</feature>
<evidence type="ECO:0000313" key="29">
    <source>
        <dbReference type="Proteomes" id="UP000018468"/>
    </source>
</evidence>
<feature type="domain" description="Laminin EGF-like" evidence="25">
    <location>
        <begin position="908"/>
        <end position="955"/>
    </location>
</feature>
<dbReference type="GeneTree" id="ENSGT00940000162514"/>
<dbReference type="SMART" id="SM00181">
    <property type="entry name" value="EGF"/>
    <property type="match status" value="7"/>
</dbReference>
<dbReference type="InterPro" id="IPR000742">
    <property type="entry name" value="EGF"/>
</dbReference>
<dbReference type="PROSITE" id="PS50027">
    <property type="entry name" value="EGF_LAM_2"/>
    <property type="match status" value="11"/>
</dbReference>
<dbReference type="FunFam" id="2.60.120.260:FF:000010">
    <property type="entry name" value="Laminin subunit beta 1"/>
    <property type="match status" value="1"/>
</dbReference>
<keyword evidence="3" id="KW-0272">Extracellular matrix</keyword>
<evidence type="ECO:0000256" key="11">
    <source>
        <dbReference type="ARBA" id="ARBA00023180"/>
    </source>
</evidence>
<feature type="disulfide bond" evidence="22">
    <location>
        <begin position="1124"/>
        <end position="1136"/>
    </location>
</feature>
<feature type="disulfide bond" evidence="22">
    <location>
        <begin position="477"/>
        <end position="486"/>
    </location>
</feature>
<dbReference type="GO" id="GO:0007411">
    <property type="term" value="P:axon guidance"/>
    <property type="evidence" value="ECO:0000318"/>
    <property type="project" value="GO_Central"/>
</dbReference>
<evidence type="ECO:0000256" key="17">
    <source>
        <dbReference type="ARBA" id="ARBA00076920"/>
    </source>
</evidence>
<dbReference type="PANTHER" id="PTHR10574:SF279">
    <property type="entry name" value="LAMININ SUBUNIT BETA 4"/>
    <property type="match status" value="1"/>
</dbReference>
<keyword evidence="2" id="KW-0964">Secreted</keyword>
<feature type="disulfide bond" evidence="22">
    <location>
        <begin position="489"/>
        <end position="503"/>
    </location>
</feature>
<dbReference type="CTD" id="22798"/>
<reference evidence="28" key="3">
    <citation type="submission" date="2025-09" db="UniProtKB">
        <authorList>
            <consortium name="Ensembl"/>
        </authorList>
    </citation>
    <scope>IDENTIFICATION</scope>
</reference>
<evidence type="ECO:0000256" key="24">
    <source>
        <dbReference type="SAM" id="SignalP"/>
    </source>
</evidence>
<evidence type="ECO:0000259" key="26">
    <source>
        <dbReference type="PROSITE" id="PS51116"/>
    </source>
</evidence>
<evidence type="ECO:0000256" key="12">
    <source>
        <dbReference type="ARBA" id="ARBA00023292"/>
    </source>
</evidence>
<evidence type="ECO:0000256" key="16">
    <source>
        <dbReference type="ARBA" id="ARBA00075415"/>
    </source>
</evidence>
<dbReference type="GO" id="GO:0016477">
    <property type="term" value="P:cell migration"/>
    <property type="evidence" value="ECO:0000318"/>
    <property type="project" value="GO_Central"/>
</dbReference>
<dbReference type="GO" id="GO:0005606">
    <property type="term" value="C:laminin-1 complex"/>
    <property type="evidence" value="ECO:0007669"/>
    <property type="project" value="UniProtKB-ARBA"/>
</dbReference>
<feature type="disulfide bond" evidence="22">
    <location>
        <begin position="424"/>
        <end position="433"/>
    </location>
</feature>
<feature type="disulfide bond" evidence="22">
    <location>
        <begin position="1126"/>
        <end position="1143"/>
    </location>
</feature>
<evidence type="ECO:0000256" key="2">
    <source>
        <dbReference type="ARBA" id="ARBA00022525"/>
    </source>
</evidence>
<dbReference type="FunFam" id="2.10.25.10:FF:000130">
    <property type="entry name" value="Laminin subunit beta 1"/>
    <property type="match status" value="1"/>
</dbReference>
<dbReference type="FunFam" id="2.10.25.10:FF:000065">
    <property type="entry name" value="Laminin subunit beta 1"/>
    <property type="match status" value="1"/>
</dbReference>
<evidence type="ECO:0000256" key="13">
    <source>
        <dbReference type="ARBA" id="ARBA00065312"/>
    </source>
</evidence>
<dbReference type="FunFam" id="2.10.25.10:FF:000011">
    <property type="entry name" value="Cadherin EGF LAG seven-pass G-type receptor"/>
    <property type="match status" value="1"/>
</dbReference>
<dbReference type="Ensembl" id="ENSLOCT00000019620.1">
    <property type="protein sequence ID" value="ENSLOCP00000019588.1"/>
    <property type="gene ID" value="ENSLOCG00000015908.1"/>
</dbReference>
<feature type="domain" description="Laminin EGF-like" evidence="25">
    <location>
        <begin position="264"/>
        <end position="330"/>
    </location>
</feature>
<dbReference type="InterPro" id="IPR050440">
    <property type="entry name" value="Laminin/Netrin_ECM"/>
</dbReference>
<keyword evidence="7" id="KW-0084">Basement membrane</keyword>
<evidence type="ECO:0000256" key="19">
    <source>
        <dbReference type="ARBA" id="ARBA00082919"/>
    </source>
</evidence>
<dbReference type="PROSITE" id="PS51117">
    <property type="entry name" value="LAMININ_NTER"/>
    <property type="match status" value="1"/>
</dbReference>
<feature type="disulfide bond" evidence="22">
    <location>
        <begin position="862"/>
        <end position="874"/>
    </location>
</feature>
<feature type="disulfide bond" evidence="22">
    <location>
        <begin position="1096"/>
        <end position="1105"/>
    </location>
</feature>
<feature type="disulfide bond" evidence="22">
    <location>
        <begin position="1193"/>
        <end position="1202"/>
    </location>
</feature>
<feature type="domain" description="Laminin IV type B" evidence="26">
    <location>
        <begin position="545"/>
        <end position="808"/>
    </location>
</feature>
<dbReference type="EMBL" id="AHAT01035626">
    <property type="status" value="NOT_ANNOTATED_CDS"/>
    <property type="molecule type" value="Genomic_DNA"/>
</dbReference>
<evidence type="ECO:0000256" key="6">
    <source>
        <dbReference type="ARBA" id="ARBA00022737"/>
    </source>
</evidence>
<feature type="disulfide bond" evidence="22">
    <location>
        <begin position="361"/>
        <end position="370"/>
    </location>
</feature>
<dbReference type="PRINTS" id="PR00011">
    <property type="entry name" value="EGFLAMININ"/>
</dbReference>
<dbReference type="GO" id="GO:0043256">
    <property type="term" value="C:laminin complex"/>
    <property type="evidence" value="ECO:0000318"/>
    <property type="project" value="GO_Central"/>
</dbReference>
<feature type="domain" description="Laminin EGF-like" evidence="25">
    <location>
        <begin position="331"/>
        <end position="393"/>
    </location>
</feature>
<dbReference type="OMA" id="RRCSCHP"/>
<feature type="domain" description="Laminin EGF-like" evidence="25">
    <location>
        <begin position="862"/>
        <end position="907"/>
    </location>
</feature>
<dbReference type="KEGG" id="loc:102695204"/>
<dbReference type="FunFam" id="2.10.25.10:FF:000138">
    <property type="entry name" value="Laminin subunit beta 1"/>
    <property type="match status" value="1"/>
</dbReference>
<feature type="signal peptide" evidence="24">
    <location>
        <begin position="1"/>
        <end position="18"/>
    </location>
</feature>
<dbReference type="FunFam" id="2.10.25.10:FF:000074">
    <property type="entry name" value="Laminin subunit alpha"/>
    <property type="match status" value="1"/>
</dbReference>
<dbReference type="CDD" id="cd00055">
    <property type="entry name" value="EGF_Lam"/>
    <property type="match status" value="13"/>
</dbReference>
<feature type="disulfide bond" evidence="22">
    <location>
        <begin position="939"/>
        <end position="953"/>
    </location>
</feature>
<dbReference type="GO" id="GO:0009888">
    <property type="term" value="P:tissue development"/>
    <property type="evidence" value="ECO:0000318"/>
    <property type="project" value="GO_Central"/>
</dbReference>
<dbReference type="GO" id="GO:0070831">
    <property type="term" value="P:basement membrane assembly"/>
    <property type="evidence" value="ECO:0000318"/>
    <property type="project" value="GO_Central"/>
</dbReference>
<comment type="subcellular location">
    <subcellularLocation>
        <location evidence="1">Secreted</location>
        <location evidence="1">Extracellular space</location>
        <location evidence="1">Extracellular matrix</location>
        <location evidence="1">Basement membrane</location>
    </subcellularLocation>
</comment>
<proteinExistence type="predicted"/>
<dbReference type="InterPro" id="IPR002049">
    <property type="entry name" value="LE_dom"/>
</dbReference>
<dbReference type="Proteomes" id="UP000018468">
    <property type="component" value="Linkage group LG8"/>
</dbReference>
<evidence type="ECO:0000256" key="1">
    <source>
        <dbReference type="ARBA" id="ARBA00004302"/>
    </source>
</evidence>
<dbReference type="Pfam" id="PF00055">
    <property type="entry name" value="Laminin_N"/>
    <property type="match status" value="1"/>
</dbReference>
<feature type="disulfide bond" evidence="22">
    <location>
        <begin position="883"/>
        <end position="892"/>
    </location>
</feature>
<dbReference type="FunFam" id="2.10.25.10:FF:000145">
    <property type="entry name" value="Laminin subunit beta 1"/>
    <property type="match status" value="1"/>
</dbReference>
<dbReference type="eggNOG" id="KOG0994">
    <property type="taxonomic scope" value="Eukaryota"/>
</dbReference>
<dbReference type="Bgee" id="ENSLOCG00000015908">
    <property type="expression patterns" value="Expressed in larva and 1 other cell type or tissue"/>
</dbReference>
<feature type="domain" description="Laminin EGF-like" evidence="25">
    <location>
        <begin position="1124"/>
        <end position="1171"/>
    </location>
</feature>
<dbReference type="InterPro" id="IPR056863">
    <property type="entry name" value="LMN_ATRN_NET-like_EGF"/>
</dbReference>
<feature type="disulfide bond" evidence="22">
    <location>
        <begin position="864"/>
        <end position="881"/>
    </location>
</feature>
<dbReference type="CDD" id="cd22301">
    <property type="entry name" value="cc_LAMB4_C"/>
    <property type="match status" value="1"/>
</dbReference>
<dbReference type="InterPro" id="IPR013015">
    <property type="entry name" value="Laminin_IV_B"/>
</dbReference>
<accession>W5NG29</accession>
<dbReference type="GO" id="GO:0009887">
    <property type="term" value="P:animal organ morphogenesis"/>
    <property type="evidence" value="ECO:0000318"/>
    <property type="project" value="GO_Central"/>
</dbReference>
<reference evidence="29" key="1">
    <citation type="submission" date="2011-12" db="EMBL/GenBank/DDBJ databases">
        <title>The Draft Genome of Lepisosteus oculatus.</title>
        <authorList>
            <consortium name="The Broad Institute Genome Assembly &amp; Analysis Group"/>
            <consortium name="Computational R&amp;D Group"/>
            <consortium name="and Sequencing Platform"/>
            <person name="Di Palma F."/>
            <person name="Alfoldi J."/>
            <person name="Johnson J."/>
            <person name="Berlin A."/>
            <person name="Gnerre S."/>
            <person name="Jaffe D."/>
            <person name="MacCallum I."/>
            <person name="Young S."/>
            <person name="Walker B.J."/>
            <person name="Lander E.S."/>
            <person name="Lindblad-Toh K."/>
        </authorList>
    </citation>
    <scope>NUCLEOTIDE SEQUENCE [LARGE SCALE GENOMIC DNA]</scope>
</reference>
<feature type="disulfide bond" evidence="22">
    <location>
        <begin position="296"/>
        <end position="305"/>
    </location>
</feature>
<dbReference type="PROSITE" id="PS01248">
    <property type="entry name" value="EGF_LAM_1"/>
    <property type="match status" value="5"/>
</dbReference>
<feature type="disulfide bond" evidence="22">
    <location>
        <begin position="927"/>
        <end position="936"/>
    </location>
</feature>
<evidence type="ECO:0000259" key="27">
    <source>
        <dbReference type="PROSITE" id="PS51117"/>
    </source>
</evidence>
<feature type="disulfide bond" evidence="22">
    <location>
        <begin position="1145"/>
        <end position="1154"/>
    </location>
</feature>
<dbReference type="InterPro" id="IPR056558">
    <property type="entry name" value="LAMB1-4_helical"/>
</dbReference>
<feature type="domain" description="Laminin EGF-like" evidence="25">
    <location>
        <begin position="1172"/>
        <end position="1218"/>
    </location>
</feature>
<organism evidence="28 29">
    <name type="scientific">Lepisosteus oculatus</name>
    <name type="common">Spotted gar</name>
    <dbReference type="NCBI Taxonomy" id="7918"/>
    <lineage>
        <taxon>Eukaryota</taxon>
        <taxon>Metazoa</taxon>
        <taxon>Chordata</taxon>
        <taxon>Craniata</taxon>
        <taxon>Vertebrata</taxon>
        <taxon>Euteleostomi</taxon>
        <taxon>Actinopterygii</taxon>
        <taxon>Neopterygii</taxon>
        <taxon>Holostei</taxon>
        <taxon>Semionotiformes</taxon>
        <taxon>Lepisosteidae</taxon>
        <taxon>Lepisosteus</taxon>
    </lineage>
</organism>
<feature type="domain" description="Laminin EGF-like" evidence="25">
    <location>
        <begin position="814"/>
        <end position="861"/>
    </location>
</feature>
<dbReference type="HOGENOM" id="CLU_001560_1_0_1"/>
<feature type="disulfide bond" evidence="22">
    <location>
        <begin position="1174"/>
        <end position="1191"/>
    </location>
</feature>
<keyword evidence="4" id="KW-0597">Phosphoprotein</keyword>
<dbReference type="Gene3D" id="2.60.120.260">
    <property type="entry name" value="Galactose-binding domain-like"/>
    <property type="match status" value="1"/>
</dbReference>
<dbReference type="FunFam" id="2.170.300.10:FF:000004">
    <property type="entry name" value="Laminin subunit beta 1"/>
    <property type="match status" value="1"/>
</dbReference>
<dbReference type="FunFam" id="2.10.25.10:FF:000101">
    <property type="entry name" value="Laminin subunit beta 1"/>
    <property type="match status" value="1"/>
</dbReference>
<comment type="caution">
    <text evidence="22">Lacks conserved residue(s) required for the propagation of feature annotation.</text>
</comment>
<feature type="disulfide bond" evidence="22">
    <location>
        <begin position="1039"/>
        <end position="1048"/>
    </location>
</feature>
<evidence type="ECO:0000256" key="4">
    <source>
        <dbReference type="ARBA" id="ARBA00022553"/>
    </source>
</evidence>
<evidence type="ECO:0000256" key="14">
    <source>
        <dbReference type="ARBA" id="ARBA00071083"/>
    </source>
</evidence>
<evidence type="ECO:0000313" key="28">
    <source>
        <dbReference type="Ensembl" id="ENSLOCP00000019588.1"/>
    </source>
</evidence>
<dbReference type="Pfam" id="PF24999">
    <property type="entry name" value="LAMB4"/>
    <property type="match status" value="1"/>
</dbReference>
<dbReference type="GeneID" id="102695204"/>
<feature type="coiled-coil region" evidence="23">
    <location>
        <begin position="1705"/>
        <end position="1787"/>
    </location>
</feature>
<dbReference type="EMBL" id="AHAT01035627">
    <property type="status" value="NOT_ANNOTATED_CDS"/>
    <property type="molecule type" value="Genomic_DNA"/>
</dbReference>
<evidence type="ECO:0000256" key="23">
    <source>
        <dbReference type="SAM" id="Coils"/>
    </source>
</evidence>